<dbReference type="SUPFAM" id="SSF53474">
    <property type="entry name" value="alpha/beta-Hydrolases"/>
    <property type="match status" value="1"/>
</dbReference>
<dbReference type="PANTHER" id="PTHR43798:SF31">
    <property type="entry name" value="AB HYDROLASE SUPERFAMILY PROTEIN YCLE"/>
    <property type="match status" value="1"/>
</dbReference>
<dbReference type="RefSeq" id="WP_405505740.1">
    <property type="nucleotide sequence ID" value="NZ_CP108341.1"/>
</dbReference>
<feature type="domain" description="AB hydrolase-1" evidence="3">
    <location>
        <begin position="44"/>
        <end position="185"/>
    </location>
</feature>
<dbReference type="InterPro" id="IPR029058">
    <property type="entry name" value="AB_hydrolase_fold"/>
</dbReference>
<dbReference type="InterPro" id="IPR000073">
    <property type="entry name" value="AB_hydrolase_1"/>
</dbReference>
<dbReference type="Gene3D" id="3.40.50.1820">
    <property type="entry name" value="alpha/beta hydrolase"/>
    <property type="match status" value="1"/>
</dbReference>
<evidence type="ECO:0000313" key="5">
    <source>
        <dbReference type="Proteomes" id="UP001621512"/>
    </source>
</evidence>
<evidence type="ECO:0000313" key="4">
    <source>
        <dbReference type="EMBL" id="WTW27527.1"/>
    </source>
</evidence>
<evidence type="ECO:0000259" key="3">
    <source>
        <dbReference type="Pfam" id="PF00561"/>
    </source>
</evidence>
<accession>A0ABZ1MHY9</accession>
<keyword evidence="5" id="KW-1185">Reference proteome</keyword>
<gene>
    <name evidence="4" type="ORF">OHU35_16335</name>
</gene>
<dbReference type="Proteomes" id="UP001621512">
    <property type="component" value="Chromosome"/>
</dbReference>
<sequence>MTLTHGQPPNLIRMPATSDSTTRHLTVQHDGVTIPVSRGGRGRPLVLCPGLNCTQADLHELIDLLRRDHEVVAFDLRGHGLSSAAERYSFDAFLGDLRAVMGELELPSPPLLVGYSLGADLAVHHAAECPDGVAGLVLVDGANPLPEPFVSAVDLAEFREMARHEAERNQGKERARRVMLSAQEIFELGLEMDVVRAEILERYRKADGAVRMIMSSAIAGRSGAGRAPRHNRLWRNGVERLVRERANVSVSWLDADHRLVFTHAPDIAEIVRSAQQPVGGPAS</sequence>
<dbReference type="Pfam" id="PF00561">
    <property type="entry name" value="Abhydrolase_1"/>
    <property type="match status" value="1"/>
</dbReference>
<evidence type="ECO:0000256" key="2">
    <source>
        <dbReference type="SAM" id="MobiDB-lite"/>
    </source>
</evidence>
<reference evidence="4 5" key="1">
    <citation type="submission" date="2022-10" db="EMBL/GenBank/DDBJ databases">
        <title>The complete genomes of actinobacterial strains from the NBC collection.</title>
        <authorList>
            <person name="Joergensen T.S."/>
            <person name="Alvarez Arevalo M."/>
            <person name="Sterndorff E.B."/>
            <person name="Faurdal D."/>
            <person name="Vuksanovic O."/>
            <person name="Mourched A.-S."/>
            <person name="Charusanti P."/>
            <person name="Shaw S."/>
            <person name="Blin K."/>
            <person name="Weber T."/>
        </authorList>
    </citation>
    <scope>NUCLEOTIDE SEQUENCE [LARGE SCALE GENOMIC DNA]</scope>
    <source>
        <strain evidence="4 5">NBC_00017</strain>
    </source>
</reference>
<dbReference type="EMBL" id="CP108341">
    <property type="protein sequence ID" value="WTW27527.1"/>
    <property type="molecule type" value="Genomic_DNA"/>
</dbReference>
<dbReference type="PRINTS" id="PR00111">
    <property type="entry name" value="ABHYDROLASE"/>
</dbReference>
<organism evidence="4 5">
    <name type="scientific">Streptomyces purpurascens</name>
    <dbReference type="NCBI Taxonomy" id="1924"/>
    <lineage>
        <taxon>Bacteria</taxon>
        <taxon>Bacillati</taxon>
        <taxon>Actinomycetota</taxon>
        <taxon>Actinomycetes</taxon>
        <taxon>Kitasatosporales</taxon>
        <taxon>Streptomycetaceae</taxon>
        <taxon>Streptomyces</taxon>
    </lineage>
</organism>
<proteinExistence type="predicted"/>
<keyword evidence="1 4" id="KW-0378">Hydrolase</keyword>
<feature type="region of interest" description="Disordered" evidence="2">
    <location>
        <begin position="1"/>
        <end position="20"/>
    </location>
</feature>
<protein>
    <submittedName>
        <fullName evidence="4">Alpha/beta hydrolase</fullName>
    </submittedName>
</protein>
<dbReference type="PANTHER" id="PTHR43798">
    <property type="entry name" value="MONOACYLGLYCEROL LIPASE"/>
    <property type="match status" value="1"/>
</dbReference>
<dbReference type="InterPro" id="IPR050266">
    <property type="entry name" value="AB_hydrolase_sf"/>
</dbReference>
<dbReference type="GO" id="GO:0016787">
    <property type="term" value="F:hydrolase activity"/>
    <property type="evidence" value="ECO:0007669"/>
    <property type="project" value="UniProtKB-KW"/>
</dbReference>
<evidence type="ECO:0000256" key="1">
    <source>
        <dbReference type="ARBA" id="ARBA00022801"/>
    </source>
</evidence>
<name>A0ABZ1MHY9_STREF</name>